<proteinExistence type="predicted"/>
<sequence length="207" mass="23595">MLQQQLHGFTAQLWKQLSGARIAISIIPHDSCQSRQCPVFGRASNAERRPGREAVSGAMSLRAGAPAGGELGALSPAAVVRVLLLYACIWFVHGLLYHGRRHLRRVLARRTRARPITARQRMYMVLRSVRRSAMGRRVRTFRTPETTRGVVRGVAWLMLAYMLLLTMFELVELLRPAPPQRRRCLVCPQLCARCQREITRRECQNKL</sequence>
<keyword evidence="2" id="KW-1185">Reference proteome</keyword>
<protein>
    <submittedName>
        <fullName evidence="1">Uncharacterized protein</fullName>
    </submittedName>
</protein>
<evidence type="ECO:0000313" key="2">
    <source>
        <dbReference type="Proteomes" id="UP001064048"/>
    </source>
</evidence>
<dbReference type="Proteomes" id="UP001064048">
    <property type="component" value="Chromosome 2"/>
</dbReference>
<reference evidence="1 2" key="1">
    <citation type="journal article" date="2022" name="Genome Biol. Evol.">
        <title>The Spruce Budworm Genome: Reconstructing the Evolutionary History of Antifreeze Proteins.</title>
        <authorList>
            <person name="Beliveau C."/>
            <person name="Gagne P."/>
            <person name="Picq S."/>
            <person name="Vernygora O."/>
            <person name="Keeling C.I."/>
            <person name="Pinkney K."/>
            <person name="Doucet D."/>
            <person name="Wen F."/>
            <person name="Johnston J.S."/>
            <person name="Maaroufi H."/>
            <person name="Boyle B."/>
            <person name="Laroche J."/>
            <person name="Dewar K."/>
            <person name="Juretic N."/>
            <person name="Blackburn G."/>
            <person name="Nisole A."/>
            <person name="Brunet B."/>
            <person name="Brandao M."/>
            <person name="Lumley L."/>
            <person name="Duan J."/>
            <person name="Quan G."/>
            <person name="Lucarotti C.J."/>
            <person name="Roe A.D."/>
            <person name="Sperling F.A.H."/>
            <person name="Levesque R.C."/>
            <person name="Cusson M."/>
        </authorList>
    </citation>
    <scope>NUCLEOTIDE SEQUENCE [LARGE SCALE GENOMIC DNA]</scope>
    <source>
        <strain evidence="1">Glfc:IPQL:Cfum</strain>
    </source>
</reference>
<gene>
    <name evidence="1" type="ORF">MSG28_001849</name>
</gene>
<name>A0ACC0KVZ2_CHOFU</name>
<comment type="caution">
    <text evidence="1">The sequence shown here is derived from an EMBL/GenBank/DDBJ whole genome shotgun (WGS) entry which is preliminary data.</text>
</comment>
<dbReference type="EMBL" id="CM046102">
    <property type="protein sequence ID" value="KAI8440638.1"/>
    <property type="molecule type" value="Genomic_DNA"/>
</dbReference>
<accession>A0ACC0KVZ2</accession>
<evidence type="ECO:0000313" key="1">
    <source>
        <dbReference type="EMBL" id="KAI8440638.1"/>
    </source>
</evidence>
<organism evidence="1 2">
    <name type="scientific">Choristoneura fumiferana</name>
    <name type="common">Spruce budworm moth</name>
    <name type="synonym">Archips fumiferana</name>
    <dbReference type="NCBI Taxonomy" id="7141"/>
    <lineage>
        <taxon>Eukaryota</taxon>
        <taxon>Metazoa</taxon>
        <taxon>Ecdysozoa</taxon>
        <taxon>Arthropoda</taxon>
        <taxon>Hexapoda</taxon>
        <taxon>Insecta</taxon>
        <taxon>Pterygota</taxon>
        <taxon>Neoptera</taxon>
        <taxon>Endopterygota</taxon>
        <taxon>Lepidoptera</taxon>
        <taxon>Glossata</taxon>
        <taxon>Ditrysia</taxon>
        <taxon>Tortricoidea</taxon>
        <taxon>Tortricidae</taxon>
        <taxon>Tortricinae</taxon>
        <taxon>Choristoneura</taxon>
    </lineage>
</organism>